<dbReference type="Pfam" id="PF01575">
    <property type="entry name" value="MaoC_dehydratas"/>
    <property type="match status" value="1"/>
</dbReference>
<dbReference type="InterPro" id="IPR029069">
    <property type="entry name" value="HotDog_dom_sf"/>
</dbReference>
<dbReference type="EMBL" id="BNCQ01000004">
    <property type="protein sequence ID" value="GIL96903.1"/>
    <property type="molecule type" value="Genomic_DNA"/>
</dbReference>
<gene>
    <name evidence="2" type="ORF">Vretimale_2633</name>
</gene>
<dbReference type="PANTHER" id="PTHR43437">
    <property type="entry name" value="HYDROXYACYL-THIOESTER DEHYDRATASE TYPE 2, MITOCHONDRIAL-RELATED"/>
    <property type="match status" value="1"/>
</dbReference>
<evidence type="ECO:0000313" key="2">
    <source>
        <dbReference type="EMBL" id="GIL96903.1"/>
    </source>
</evidence>
<dbReference type="GO" id="GO:0019171">
    <property type="term" value="F:(3R)-hydroxyacyl-[acyl-carrier-protein] dehydratase activity"/>
    <property type="evidence" value="ECO:0007669"/>
    <property type="project" value="TreeGrafter"/>
</dbReference>
<dbReference type="PANTHER" id="PTHR43437:SF3">
    <property type="entry name" value="HYDROXYACYL-THIOESTER DEHYDRATASE TYPE 2, MITOCHONDRIAL"/>
    <property type="match status" value="1"/>
</dbReference>
<dbReference type="InterPro" id="IPR002539">
    <property type="entry name" value="MaoC-like_dom"/>
</dbReference>
<dbReference type="GO" id="GO:0005739">
    <property type="term" value="C:mitochondrion"/>
    <property type="evidence" value="ECO:0007669"/>
    <property type="project" value="TreeGrafter"/>
</dbReference>
<protein>
    <recommendedName>
        <fullName evidence="1">MaoC-like domain-containing protein</fullName>
    </recommendedName>
</protein>
<dbReference type="SUPFAM" id="SSF54637">
    <property type="entry name" value="Thioesterase/thiol ester dehydrase-isomerase"/>
    <property type="match status" value="1"/>
</dbReference>
<organism evidence="2 3">
    <name type="scientific">Volvox reticuliferus</name>
    <dbReference type="NCBI Taxonomy" id="1737510"/>
    <lineage>
        <taxon>Eukaryota</taxon>
        <taxon>Viridiplantae</taxon>
        <taxon>Chlorophyta</taxon>
        <taxon>core chlorophytes</taxon>
        <taxon>Chlorophyceae</taxon>
        <taxon>CS clade</taxon>
        <taxon>Chlamydomonadales</taxon>
        <taxon>Volvocaceae</taxon>
        <taxon>Volvox</taxon>
    </lineage>
</organism>
<dbReference type="Gene3D" id="3.10.129.10">
    <property type="entry name" value="Hotdog Thioesterase"/>
    <property type="match status" value="1"/>
</dbReference>
<dbReference type="CDD" id="cd03449">
    <property type="entry name" value="R_hydratase"/>
    <property type="match status" value="1"/>
</dbReference>
<dbReference type="AlphaFoldDB" id="A0A8J4G464"/>
<feature type="domain" description="MaoC-like" evidence="1">
    <location>
        <begin position="43"/>
        <end position="130"/>
    </location>
</feature>
<dbReference type="Proteomes" id="UP000722791">
    <property type="component" value="Unassembled WGS sequence"/>
</dbReference>
<sequence>RLWIKKYNALCEKMILRVGLQHSKDLAAVLARALHIGQSVSDVRTFSATDVKAFVQLTGDSNPIHTEELSAQKAGFCAPLLPGILVASLFPAIIGSKFPGTVYASQTLSFRNPALVGQTVKATVTVRRVNGRWVTFKTAAVLQGTGQIIVEGDALALLPGDDTELRLEVS</sequence>
<dbReference type="InterPro" id="IPR050965">
    <property type="entry name" value="UPF0336/Enoyl-CoA_hydratase"/>
</dbReference>
<comment type="caution">
    <text evidence="2">The sequence shown here is derived from an EMBL/GenBank/DDBJ whole genome shotgun (WGS) entry which is preliminary data.</text>
</comment>
<proteinExistence type="predicted"/>
<accession>A0A8J4G464</accession>
<dbReference type="GO" id="GO:0006633">
    <property type="term" value="P:fatty acid biosynthetic process"/>
    <property type="evidence" value="ECO:0007669"/>
    <property type="project" value="TreeGrafter"/>
</dbReference>
<feature type="non-terminal residue" evidence="2">
    <location>
        <position position="170"/>
    </location>
</feature>
<name>A0A8J4G464_9CHLO</name>
<evidence type="ECO:0000259" key="1">
    <source>
        <dbReference type="Pfam" id="PF01575"/>
    </source>
</evidence>
<reference evidence="2" key="1">
    <citation type="journal article" date="2021" name="Proc. Natl. Acad. Sci. U.S.A.">
        <title>Three genomes in the algal genus Volvox reveal the fate of a haploid sex-determining region after a transition to homothallism.</title>
        <authorList>
            <person name="Yamamoto K."/>
            <person name="Hamaji T."/>
            <person name="Kawai-Toyooka H."/>
            <person name="Matsuzaki R."/>
            <person name="Takahashi F."/>
            <person name="Nishimura Y."/>
            <person name="Kawachi M."/>
            <person name="Noguchi H."/>
            <person name="Minakuchi Y."/>
            <person name="Umen J.G."/>
            <person name="Toyoda A."/>
            <person name="Nozaki H."/>
        </authorList>
    </citation>
    <scope>NUCLEOTIDE SEQUENCE</scope>
    <source>
        <strain evidence="2">NIES-3785</strain>
    </source>
</reference>
<evidence type="ECO:0000313" key="3">
    <source>
        <dbReference type="Proteomes" id="UP000722791"/>
    </source>
</evidence>